<name>B3EGH3_CHLL2</name>
<accession>B3EGH3</accession>
<proteinExistence type="predicted"/>
<reference evidence="1 2" key="1">
    <citation type="submission" date="2008-05" db="EMBL/GenBank/DDBJ databases">
        <title>Complete sequence of Chlorobium limicola DSM 245.</title>
        <authorList>
            <consortium name="US DOE Joint Genome Institute"/>
            <person name="Lucas S."/>
            <person name="Copeland A."/>
            <person name="Lapidus A."/>
            <person name="Glavina del Rio T."/>
            <person name="Dalin E."/>
            <person name="Tice H."/>
            <person name="Bruce D."/>
            <person name="Goodwin L."/>
            <person name="Pitluck S."/>
            <person name="Schmutz J."/>
            <person name="Larimer F."/>
            <person name="Land M."/>
            <person name="Hauser L."/>
            <person name="Kyrpides N."/>
            <person name="Ovchinnikova G."/>
            <person name="Zhao F."/>
            <person name="Li T."/>
            <person name="Liu Z."/>
            <person name="Overmann J."/>
            <person name="Bryant D.A."/>
            <person name="Richardson P."/>
        </authorList>
    </citation>
    <scope>NUCLEOTIDE SEQUENCE [LARGE SCALE GENOMIC DNA]</scope>
    <source>
        <strain evidence="2">DSM 245 / NBRC 103803 / 6330</strain>
    </source>
</reference>
<dbReference type="KEGG" id="cli:Clim_0518"/>
<gene>
    <name evidence="1" type="ordered locus">Clim_0518</name>
</gene>
<sequence length="53" mass="6089">MFQDFTSNAVTLFISITWFANTRRMSMCQKNGMSIAQESRSSGCIRDEFNILC</sequence>
<evidence type="ECO:0000313" key="2">
    <source>
        <dbReference type="Proteomes" id="UP000008841"/>
    </source>
</evidence>
<dbReference type="Proteomes" id="UP000008841">
    <property type="component" value="Chromosome"/>
</dbReference>
<dbReference type="AlphaFoldDB" id="B3EGH3"/>
<dbReference type="EMBL" id="CP001097">
    <property type="protein sequence ID" value="ACD89610.1"/>
    <property type="molecule type" value="Genomic_DNA"/>
</dbReference>
<evidence type="ECO:0000313" key="1">
    <source>
        <dbReference type="EMBL" id="ACD89610.1"/>
    </source>
</evidence>
<organism evidence="1 2">
    <name type="scientific">Chlorobium limicola (strain DSM 245 / NBRC 103803 / 6330)</name>
    <dbReference type="NCBI Taxonomy" id="290315"/>
    <lineage>
        <taxon>Bacteria</taxon>
        <taxon>Pseudomonadati</taxon>
        <taxon>Chlorobiota</taxon>
        <taxon>Chlorobiia</taxon>
        <taxon>Chlorobiales</taxon>
        <taxon>Chlorobiaceae</taxon>
        <taxon>Chlorobium/Pelodictyon group</taxon>
        <taxon>Chlorobium</taxon>
    </lineage>
</organism>
<dbReference type="HOGENOM" id="CLU_3059859_0_0_10"/>
<protein>
    <submittedName>
        <fullName evidence="1">Uncharacterized protein</fullName>
    </submittedName>
</protein>